<dbReference type="GO" id="GO:0005762">
    <property type="term" value="C:mitochondrial large ribosomal subunit"/>
    <property type="evidence" value="ECO:0007669"/>
    <property type="project" value="TreeGrafter"/>
</dbReference>
<evidence type="ECO:0000256" key="1">
    <source>
        <dbReference type="ARBA" id="ARBA00005781"/>
    </source>
</evidence>
<dbReference type="Pfam" id="PF01245">
    <property type="entry name" value="Ribosomal_L19"/>
    <property type="match status" value="1"/>
</dbReference>
<feature type="non-terminal residue" evidence="4">
    <location>
        <position position="1"/>
    </location>
</feature>
<dbReference type="SUPFAM" id="SSF50104">
    <property type="entry name" value="Translation proteins SH3-like domain"/>
    <property type="match status" value="1"/>
</dbReference>
<evidence type="ECO:0000256" key="3">
    <source>
        <dbReference type="ARBA" id="ARBA00023274"/>
    </source>
</evidence>
<name>A0A9P4YBT5_CRYP1</name>
<gene>
    <name evidence="4" type="ORF">M406DRAFT_31954</name>
</gene>
<keyword evidence="3" id="KW-0687">Ribonucleoprotein</keyword>
<dbReference type="RefSeq" id="XP_040781437.1">
    <property type="nucleotide sequence ID" value="XM_040919325.1"/>
</dbReference>
<dbReference type="EMBL" id="MU032344">
    <property type="protein sequence ID" value="KAF3770476.1"/>
    <property type="molecule type" value="Genomic_DNA"/>
</dbReference>
<dbReference type="InterPro" id="IPR038657">
    <property type="entry name" value="Ribosomal_bL19_sf"/>
</dbReference>
<sequence length="169" mass="18943">RTAFAVYTTPLTARPHLGLAPTPTHPHILRPAPSPIEAHHAYQIKKMDPSGTRTRLFSKQNPDSARVGDILLVTSKRAAEPFAGVLVGIRRRGIETAILLRGQLTKIGVEMWFKIYSRSVTGIEIVKRAKKRARRAKLTYLRKPKHDIGSVDHIVREWRKGRNVFASAG</sequence>
<dbReference type="GO" id="GO:0003735">
    <property type="term" value="F:structural constituent of ribosome"/>
    <property type="evidence" value="ECO:0007669"/>
    <property type="project" value="InterPro"/>
</dbReference>
<dbReference type="PANTHER" id="PTHR15680:SF9">
    <property type="entry name" value="LARGE RIBOSOMAL SUBUNIT PROTEIN BL19M"/>
    <property type="match status" value="1"/>
</dbReference>
<evidence type="ECO:0000313" key="4">
    <source>
        <dbReference type="EMBL" id="KAF3770476.1"/>
    </source>
</evidence>
<dbReference type="FunFam" id="2.30.30.790:FF:000007">
    <property type="entry name" value="Mitochondrial ribosomal protein, putative"/>
    <property type="match status" value="1"/>
</dbReference>
<comment type="caution">
    <text evidence="4">The sequence shown here is derived from an EMBL/GenBank/DDBJ whole genome shotgun (WGS) entry which is preliminary data.</text>
</comment>
<proteinExistence type="inferred from homology"/>
<dbReference type="GO" id="GO:0006412">
    <property type="term" value="P:translation"/>
    <property type="evidence" value="ECO:0007669"/>
    <property type="project" value="InterPro"/>
</dbReference>
<dbReference type="Gene3D" id="2.30.30.790">
    <property type="match status" value="1"/>
</dbReference>
<keyword evidence="2" id="KW-0689">Ribosomal protein</keyword>
<evidence type="ECO:0000256" key="2">
    <source>
        <dbReference type="ARBA" id="ARBA00022980"/>
    </source>
</evidence>
<keyword evidence="5" id="KW-1185">Reference proteome</keyword>
<dbReference type="PANTHER" id="PTHR15680">
    <property type="entry name" value="RIBOSOMAL PROTEIN L19"/>
    <property type="match status" value="1"/>
</dbReference>
<evidence type="ECO:0008006" key="6">
    <source>
        <dbReference type="Google" id="ProtNLM"/>
    </source>
</evidence>
<comment type="similarity">
    <text evidence="1">Belongs to the bacterial ribosomal protein bL19 family.</text>
</comment>
<dbReference type="InterPro" id="IPR001857">
    <property type="entry name" value="Ribosomal_bL19"/>
</dbReference>
<protein>
    <recommendedName>
        <fullName evidence="6">Ribosomal protein L19</fullName>
    </recommendedName>
</protein>
<evidence type="ECO:0000313" key="5">
    <source>
        <dbReference type="Proteomes" id="UP000803844"/>
    </source>
</evidence>
<dbReference type="GeneID" id="63836454"/>
<organism evidence="4 5">
    <name type="scientific">Cryphonectria parasitica (strain ATCC 38755 / EP155)</name>
    <dbReference type="NCBI Taxonomy" id="660469"/>
    <lineage>
        <taxon>Eukaryota</taxon>
        <taxon>Fungi</taxon>
        <taxon>Dikarya</taxon>
        <taxon>Ascomycota</taxon>
        <taxon>Pezizomycotina</taxon>
        <taxon>Sordariomycetes</taxon>
        <taxon>Sordariomycetidae</taxon>
        <taxon>Diaporthales</taxon>
        <taxon>Cryphonectriaceae</taxon>
        <taxon>Cryphonectria-Endothia species complex</taxon>
        <taxon>Cryphonectria</taxon>
    </lineage>
</organism>
<dbReference type="AlphaFoldDB" id="A0A9P4YBT5"/>
<accession>A0A9P4YBT5</accession>
<dbReference type="Proteomes" id="UP000803844">
    <property type="component" value="Unassembled WGS sequence"/>
</dbReference>
<feature type="non-terminal residue" evidence="4">
    <location>
        <position position="169"/>
    </location>
</feature>
<dbReference type="OrthoDB" id="432645at2759"/>
<dbReference type="InterPro" id="IPR008991">
    <property type="entry name" value="Translation_prot_SH3-like_sf"/>
</dbReference>
<reference evidence="4" key="1">
    <citation type="journal article" date="2020" name="Phytopathology">
        <title>Genome sequence of the chestnut blight fungus Cryphonectria parasitica EP155: A fundamental resource for an archetypical invasive plant pathogen.</title>
        <authorList>
            <person name="Crouch J.A."/>
            <person name="Dawe A."/>
            <person name="Aerts A."/>
            <person name="Barry K."/>
            <person name="Churchill A.C.L."/>
            <person name="Grimwood J."/>
            <person name="Hillman B."/>
            <person name="Milgroom M.G."/>
            <person name="Pangilinan J."/>
            <person name="Smith M."/>
            <person name="Salamov A."/>
            <person name="Schmutz J."/>
            <person name="Yadav J."/>
            <person name="Grigoriev I.V."/>
            <person name="Nuss D."/>
        </authorList>
    </citation>
    <scope>NUCLEOTIDE SEQUENCE</scope>
    <source>
        <strain evidence="4">EP155</strain>
    </source>
</reference>